<dbReference type="EMBL" id="VSSQ01000047">
    <property type="protein sequence ID" value="MPL69469.1"/>
    <property type="molecule type" value="Genomic_DNA"/>
</dbReference>
<comment type="caution">
    <text evidence="1">The sequence shown here is derived from an EMBL/GenBank/DDBJ whole genome shotgun (WGS) entry which is preliminary data.</text>
</comment>
<sequence>MGSNYMREILGEGGIGKRYVEYWLIETLQKGMTTQYADVSD</sequence>
<accession>A0A644TS45</accession>
<name>A0A644TS45_9ZZZZ</name>
<dbReference type="AlphaFoldDB" id="A0A644TS45"/>
<gene>
    <name evidence="1" type="ORF">SDC9_15214</name>
</gene>
<protein>
    <submittedName>
        <fullName evidence="1">Uncharacterized protein</fullName>
    </submittedName>
</protein>
<organism evidence="1">
    <name type="scientific">bioreactor metagenome</name>
    <dbReference type="NCBI Taxonomy" id="1076179"/>
    <lineage>
        <taxon>unclassified sequences</taxon>
        <taxon>metagenomes</taxon>
        <taxon>ecological metagenomes</taxon>
    </lineage>
</organism>
<evidence type="ECO:0000313" key="1">
    <source>
        <dbReference type="EMBL" id="MPL69469.1"/>
    </source>
</evidence>
<reference evidence="1" key="1">
    <citation type="submission" date="2019-08" db="EMBL/GenBank/DDBJ databases">
        <authorList>
            <person name="Kucharzyk K."/>
            <person name="Murdoch R.W."/>
            <person name="Higgins S."/>
            <person name="Loffler F."/>
        </authorList>
    </citation>
    <scope>NUCLEOTIDE SEQUENCE</scope>
</reference>
<proteinExistence type="predicted"/>